<feature type="binding site" evidence="10">
    <location>
        <begin position="89"/>
        <end position="90"/>
    </location>
    <ligand>
        <name>NAD(+)</name>
        <dbReference type="ChEBI" id="CHEBI:57540"/>
    </ligand>
</feature>
<dbReference type="SUPFAM" id="SSF47781">
    <property type="entry name" value="RuvA domain 2-like"/>
    <property type="match status" value="1"/>
</dbReference>
<dbReference type="AlphaFoldDB" id="A0AA43QX78"/>
<feature type="binding site" evidence="10">
    <location>
        <begin position="36"/>
        <end position="40"/>
    </location>
    <ligand>
        <name>NAD(+)</name>
        <dbReference type="ChEBI" id="CHEBI:57540"/>
    </ligand>
</feature>
<evidence type="ECO:0000256" key="4">
    <source>
        <dbReference type="ARBA" id="ARBA00022763"/>
    </source>
</evidence>
<dbReference type="Proteomes" id="UP001162175">
    <property type="component" value="Unassembled WGS sequence"/>
</dbReference>
<dbReference type="InterPro" id="IPR013839">
    <property type="entry name" value="DNAligase_adenylation"/>
</dbReference>
<dbReference type="InterPro" id="IPR041663">
    <property type="entry name" value="DisA/LigA_HHH"/>
</dbReference>
<keyword evidence="2 10" id="KW-0235">DNA replication</keyword>
<feature type="binding site" evidence="10">
    <location>
        <position position="118"/>
    </location>
    <ligand>
        <name>NAD(+)</name>
        <dbReference type="ChEBI" id="CHEBI:57540"/>
    </ligand>
</feature>
<dbReference type="InterPro" id="IPR001679">
    <property type="entry name" value="DNA_ligase"/>
</dbReference>
<dbReference type="InterPro" id="IPR004150">
    <property type="entry name" value="NAD_DNA_ligase_OB"/>
</dbReference>
<dbReference type="GO" id="GO:0006260">
    <property type="term" value="P:DNA replication"/>
    <property type="evidence" value="ECO:0007669"/>
    <property type="project" value="UniProtKB-KW"/>
</dbReference>
<dbReference type="Pfam" id="PF03120">
    <property type="entry name" value="OB_DNA_ligase"/>
    <property type="match status" value="1"/>
</dbReference>
<evidence type="ECO:0000259" key="11">
    <source>
        <dbReference type="PROSITE" id="PS50172"/>
    </source>
</evidence>
<feature type="binding site" evidence="10">
    <location>
        <position position="429"/>
    </location>
    <ligand>
        <name>Zn(2+)</name>
        <dbReference type="ChEBI" id="CHEBI:29105"/>
    </ligand>
</feature>
<comment type="catalytic activity">
    <reaction evidence="9 10">
        <text>NAD(+) + (deoxyribonucleotide)n-3'-hydroxyl + 5'-phospho-(deoxyribonucleotide)m = (deoxyribonucleotide)n+m + AMP + beta-nicotinamide D-nucleotide.</text>
        <dbReference type="EC" id="6.5.1.2"/>
    </reaction>
</comment>
<evidence type="ECO:0000256" key="6">
    <source>
        <dbReference type="ARBA" id="ARBA00022842"/>
    </source>
</evidence>
<dbReference type="SUPFAM" id="SSF50249">
    <property type="entry name" value="Nucleic acid-binding proteins"/>
    <property type="match status" value="1"/>
</dbReference>
<keyword evidence="4 10" id="KW-0227">DNA damage</keyword>
<dbReference type="InterPro" id="IPR013840">
    <property type="entry name" value="DNAligase_N"/>
</dbReference>
<evidence type="ECO:0000256" key="2">
    <source>
        <dbReference type="ARBA" id="ARBA00022705"/>
    </source>
</evidence>
<dbReference type="NCBIfam" id="NF005932">
    <property type="entry name" value="PRK07956.1"/>
    <property type="match status" value="1"/>
</dbReference>
<dbReference type="GO" id="GO:0003911">
    <property type="term" value="F:DNA ligase (NAD+) activity"/>
    <property type="evidence" value="ECO:0007669"/>
    <property type="project" value="UniProtKB-UniRule"/>
</dbReference>
<dbReference type="CDD" id="cd17748">
    <property type="entry name" value="BRCT_DNA_ligase_like"/>
    <property type="match status" value="1"/>
</dbReference>
<dbReference type="Gene3D" id="3.30.470.30">
    <property type="entry name" value="DNA ligase/mRNA capping enzyme"/>
    <property type="match status" value="1"/>
</dbReference>
<reference evidence="12" key="1">
    <citation type="submission" date="2022-11" db="EMBL/GenBank/DDBJ databases">
        <title>Draft genome of Mycoplasma arginini isolated from fly.</title>
        <authorList>
            <person name="Severgnini M."/>
            <person name="Gioia G."/>
            <person name="Cremonesi P."/>
            <person name="Moroni P."/>
            <person name="Addis M.F."/>
            <person name="Castiglioni B."/>
        </authorList>
    </citation>
    <scope>NUCLEOTIDE SEQUENCE</scope>
    <source>
        <strain evidence="12">QMP CG1-1632</strain>
    </source>
</reference>
<comment type="cofactor">
    <cofactor evidence="10">
        <name>Mg(2+)</name>
        <dbReference type="ChEBI" id="CHEBI:18420"/>
    </cofactor>
    <cofactor evidence="10">
        <name>Mn(2+)</name>
        <dbReference type="ChEBI" id="CHEBI:29035"/>
    </cofactor>
</comment>
<dbReference type="InterPro" id="IPR010994">
    <property type="entry name" value="RuvA_2-like"/>
</dbReference>
<evidence type="ECO:0000256" key="1">
    <source>
        <dbReference type="ARBA" id="ARBA00022598"/>
    </source>
</evidence>
<evidence type="ECO:0000256" key="8">
    <source>
        <dbReference type="ARBA" id="ARBA00023204"/>
    </source>
</evidence>
<dbReference type="Pfam" id="PF00533">
    <property type="entry name" value="BRCT"/>
    <property type="match status" value="1"/>
</dbReference>
<dbReference type="EMBL" id="JAPFAR010000086">
    <property type="protein sequence ID" value="MDI3349654.1"/>
    <property type="molecule type" value="Genomic_DNA"/>
</dbReference>
<dbReference type="InterPro" id="IPR012340">
    <property type="entry name" value="NA-bd_OB-fold"/>
</dbReference>
<keyword evidence="8 10" id="KW-0234">DNA repair</keyword>
<dbReference type="PIRSF" id="PIRSF001604">
    <property type="entry name" value="LigA"/>
    <property type="match status" value="1"/>
</dbReference>
<comment type="function">
    <text evidence="10">DNA ligase that catalyzes the formation of phosphodiester linkages between 5'-phosphoryl and 3'-hydroxyl groups in double-stranded DNA using NAD as a coenzyme and as the energy source for the reaction. It is essential for DNA replication and repair of damaged DNA.</text>
</comment>
<keyword evidence="6 10" id="KW-0460">Magnesium</keyword>
<dbReference type="GO" id="GO:0006281">
    <property type="term" value="P:DNA repair"/>
    <property type="evidence" value="ECO:0007669"/>
    <property type="project" value="UniProtKB-KW"/>
</dbReference>
<dbReference type="Gene3D" id="1.10.287.610">
    <property type="entry name" value="Helix hairpin bin"/>
    <property type="match status" value="1"/>
</dbReference>
<dbReference type="PROSITE" id="PS01055">
    <property type="entry name" value="DNA_LIGASE_N1"/>
    <property type="match status" value="1"/>
</dbReference>
<accession>A0AA43QX78</accession>
<keyword evidence="5 10" id="KW-0862">Zinc</keyword>
<evidence type="ECO:0000256" key="5">
    <source>
        <dbReference type="ARBA" id="ARBA00022833"/>
    </source>
</evidence>
<feature type="binding site" evidence="10">
    <location>
        <position position="409"/>
    </location>
    <ligand>
        <name>Zn(2+)</name>
        <dbReference type="ChEBI" id="CHEBI:29105"/>
    </ligand>
</feature>
<dbReference type="GO" id="GO:0046872">
    <property type="term" value="F:metal ion binding"/>
    <property type="evidence" value="ECO:0007669"/>
    <property type="project" value="UniProtKB-KW"/>
</dbReference>
<dbReference type="CDD" id="cd00114">
    <property type="entry name" value="LIGANc"/>
    <property type="match status" value="1"/>
</dbReference>
<protein>
    <recommendedName>
        <fullName evidence="10">DNA ligase</fullName>
        <ecNumber evidence="10">6.5.1.2</ecNumber>
    </recommendedName>
    <alternativeName>
        <fullName evidence="10">Polydeoxyribonucleotide synthase [NAD(+)]</fullName>
    </alternativeName>
</protein>
<dbReference type="SUPFAM" id="SSF56091">
    <property type="entry name" value="DNA ligase/mRNA capping enzyme, catalytic domain"/>
    <property type="match status" value="1"/>
</dbReference>
<evidence type="ECO:0000256" key="10">
    <source>
        <dbReference type="HAMAP-Rule" id="MF_01588"/>
    </source>
</evidence>
<dbReference type="InterPro" id="IPR036420">
    <property type="entry name" value="BRCT_dom_sf"/>
</dbReference>
<name>A0AA43QX78_MYCAR</name>
<feature type="binding site" evidence="10">
    <location>
        <position position="315"/>
    </location>
    <ligand>
        <name>NAD(+)</name>
        <dbReference type="ChEBI" id="CHEBI:57540"/>
    </ligand>
</feature>
<proteinExistence type="inferred from homology"/>
<feature type="binding site" evidence="10">
    <location>
        <position position="141"/>
    </location>
    <ligand>
        <name>NAD(+)</name>
        <dbReference type="ChEBI" id="CHEBI:57540"/>
    </ligand>
</feature>
<sequence length="669" mass="76909">MNEQNKIIKKQIIDLQNKISEWDKYYYDYDNPLVSDEIYDTEFNKLKKLESDFSFLFSKEELEKSPTNKINANALKIFTKVSHDKPMLSLNKAYTIEEIEKFIDNIKKLTSKFSFFIEPKIDGLSISLKYENGILKQALTRGNGIIGEDVTNNIYQIENVPKKINYQKELEVRGEIYLPIDKFDELNNKLIKENKSTMANPRNAAAGTLRQLNPKIVAERKLSSFLYYVVSPENHELKTMEESFNFLKKLGFNVSDQSKKINSISEIKEFIKEFKNEKQKLNYETDGIVIKLNELEFYDKLGYTAKFPHSAIAFKYEPDIASTILKDIFVTVGRTGLVTYNASLNEVELSGTKVNFATLNNYDFIKKLNININDEVYVKKAGEIIPCIIGLANKNNFEEFAPIETCPYCNKDLTFNETKLEQYCLNTQCPEIKIRKLIHFASKEGLDINSLGEKNVIFFNKLGYIKNLLDIFKLYLFKDELIQQDGFGETSINKILNSIEESKNKSLEKLFFALSIPLIGQKTARFLASKILKFENVLNFDFTVFENYHDIGPKITKQLIEWFGSLENKQLILDLISLGVNPIYKENTKSEILKGFSFVITGKLSKPRSHFEKIILENGGQVLSSISSNINYLLVGEDAGSKLSKAKKHNVQIINEEQFNTMLSNNNNS</sequence>
<dbReference type="Gene3D" id="1.10.150.20">
    <property type="entry name" value="5' to 3' exonuclease, C-terminal subdomain"/>
    <property type="match status" value="2"/>
</dbReference>
<dbReference type="PROSITE" id="PS50172">
    <property type="entry name" value="BRCT"/>
    <property type="match status" value="1"/>
</dbReference>
<dbReference type="RefSeq" id="WP_282459129.1">
    <property type="nucleotide sequence ID" value="NZ_JAPFAR010000086.1"/>
</dbReference>
<dbReference type="Pfam" id="PF12826">
    <property type="entry name" value="HHH_2"/>
    <property type="match status" value="1"/>
</dbReference>
<dbReference type="SMART" id="SM00532">
    <property type="entry name" value="LIGANc"/>
    <property type="match status" value="1"/>
</dbReference>
<feature type="binding site" evidence="10">
    <location>
        <position position="291"/>
    </location>
    <ligand>
        <name>NAD(+)</name>
        <dbReference type="ChEBI" id="CHEBI:57540"/>
    </ligand>
</feature>
<dbReference type="EC" id="6.5.1.2" evidence="10"/>
<organism evidence="12 13">
    <name type="scientific">Mycoplasmopsis arginini</name>
    <name type="common">Mycoplasma arginini</name>
    <dbReference type="NCBI Taxonomy" id="2094"/>
    <lineage>
        <taxon>Bacteria</taxon>
        <taxon>Bacillati</taxon>
        <taxon>Mycoplasmatota</taxon>
        <taxon>Mycoplasmoidales</taxon>
        <taxon>Metamycoplasmataceae</taxon>
        <taxon>Mycoplasmopsis</taxon>
    </lineage>
</organism>
<evidence type="ECO:0000256" key="9">
    <source>
        <dbReference type="ARBA" id="ARBA00034005"/>
    </source>
</evidence>
<dbReference type="Gene3D" id="3.40.50.10190">
    <property type="entry name" value="BRCT domain"/>
    <property type="match status" value="1"/>
</dbReference>
<feature type="binding site" evidence="10">
    <location>
        <position position="406"/>
    </location>
    <ligand>
        <name>Zn(2+)</name>
        <dbReference type="ChEBI" id="CHEBI:29105"/>
    </ligand>
</feature>
<keyword evidence="7 10" id="KW-0520">NAD</keyword>
<evidence type="ECO:0000256" key="3">
    <source>
        <dbReference type="ARBA" id="ARBA00022723"/>
    </source>
</evidence>
<gene>
    <name evidence="10 12" type="primary">ligA</name>
    <name evidence="12" type="ORF">DCBHLPFO_00232</name>
</gene>
<dbReference type="SMART" id="SM00292">
    <property type="entry name" value="BRCT"/>
    <property type="match status" value="1"/>
</dbReference>
<keyword evidence="10" id="KW-0464">Manganese</keyword>
<dbReference type="HAMAP" id="MF_01588">
    <property type="entry name" value="DNA_ligase_A"/>
    <property type="match status" value="1"/>
</dbReference>
<keyword evidence="1 10" id="KW-0436">Ligase</keyword>
<dbReference type="SUPFAM" id="SSF52113">
    <property type="entry name" value="BRCT domain"/>
    <property type="match status" value="1"/>
</dbReference>
<evidence type="ECO:0000256" key="7">
    <source>
        <dbReference type="ARBA" id="ARBA00023027"/>
    </source>
</evidence>
<feature type="binding site" evidence="10">
    <location>
        <position position="424"/>
    </location>
    <ligand>
        <name>Zn(2+)</name>
        <dbReference type="ChEBI" id="CHEBI:29105"/>
    </ligand>
</feature>
<feature type="binding site" evidence="10">
    <location>
        <position position="175"/>
    </location>
    <ligand>
        <name>NAD(+)</name>
        <dbReference type="ChEBI" id="CHEBI:57540"/>
    </ligand>
</feature>
<keyword evidence="3 10" id="KW-0479">Metal-binding</keyword>
<dbReference type="Gene3D" id="2.40.50.140">
    <property type="entry name" value="Nucleic acid-binding proteins"/>
    <property type="match status" value="1"/>
</dbReference>
<dbReference type="Pfam" id="PF01653">
    <property type="entry name" value="DNA_ligase_aden"/>
    <property type="match status" value="1"/>
</dbReference>
<evidence type="ECO:0000313" key="13">
    <source>
        <dbReference type="Proteomes" id="UP001162175"/>
    </source>
</evidence>
<feature type="domain" description="BRCT" evidence="11">
    <location>
        <begin position="588"/>
        <end position="669"/>
    </location>
</feature>
<dbReference type="InterPro" id="IPR018239">
    <property type="entry name" value="DNA_ligase_AS"/>
</dbReference>
<dbReference type="InterPro" id="IPR001357">
    <property type="entry name" value="BRCT_dom"/>
</dbReference>
<dbReference type="NCBIfam" id="TIGR00575">
    <property type="entry name" value="dnlj"/>
    <property type="match status" value="1"/>
</dbReference>
<comment type="caution">
    <text evidence="12">The sequence shown here is derived from an EMBL/GenBank/DDBJ whole genome shotgun (WGS) entry which is preliminary data.</text>
</comment>
<comment type="similarity">
    <text evidence="10">Belongs to the NAD-dependent DNA ligase family. LigA subfamily.</text>
</comment>
<evidence type="ECO:0000313" key="12">
    <source>
        <dbReference type="EMBL" id="MDI3349654.1"/>
    </source>
</evidence>
<feature type="active site" description="N6-AMP-lysine intermediate" evidence="10">
    <location>
        <position position="120"/>
    </location>
</feature>